<evidence type="ECO:0008006" key="3">
    <source>
        <dbReference type="Google" id="ProtNLM"/>
    </source>
</evidence>
<evidence type="ECO:0000313" key="1">
    <source>
        <dbReference type="EMBL" id="QDU29400.1"/>
    </source>
</evidence>
<proteinExistence type="predicted"/>
<accession>A0A517YGP4</accession>
<organism evidence="1 2">
    <name type="scientific">Anatilimnocola aggregata</name>
    <dbReference type="NCBI Taxonomy" id="2528021"/>
    <lineage>
        <taxon>Bacteria</taxon>
        <taxon>Pseudomonadati</taxon>
        <taxon>Planctomycetota</taxon>
        <taxon>Planctomycetia</taxon>
        <taxon>Pirellulales</taxon>
        <taxon>Pirellulaceae</taxon>
        <taxon>Anatilimnocola</taxon>
    </lineage>
</organism>
<keyword evidence="2" id="KW-1185">Reference proteome</keyword>
<sequence length="68" mass="7491">MHQTIEVTISPTGETRLETRGFAGGACRQASQFLEQALGTKLLESLSPDFYASQVNQDQVERQHGRGL</sequence>
<dbReference type="InterPro" id="IPR021375">
    <property type="entry name" value="DUF2997"/>
</dbReference>
<name>A0A517YGP4_9BACT</name>
<evidence type="ECO:0000313" key="2">
    <source>
        <dbReference type="Proteomes" id="UP000315017"/>
    </source>
</evidence>
<dbReference type="OrthoDB" id="288620at2"/>
<dbReference type="Pfam" id="PF11211">
    <property type="entry name" value="DUF2997"/>
    <property type="match status" value="1"/>
</dbReference>
<reference evidence="1 2" key="1">
    <citation type="submission" date="2019-02" db="EMBL/GenBank/DDBJ databases">
        <title>Deep-cultivation of Planctomycetes and their phenomic and genomic characterization uncovers novel biology.</title>
        <authorList>
            <person name="Wiegand S."/>
            <person name="Jogler M."/>
            <person name="Boedeker C."/>
            <person name="Pinto D."/>
            <person name="Vollmers J."/>
            <person name="Rivas-Marin E."/>
            <person name="Kohn T."/>
            <person name="Peeters S.H."/>
            <person name="Heuer A."/>
            <person name="Rast P."/>
            <person name="Oberbeckmann S."/>
            <person name="Bunk B."/>
            <person name="Jeske O."/>
            <person name="Meyerdierks A."/>
            <person name="Storesund J.E."/>
            <person name="Kallscheuer N."/>
            <person name="Luecker S."/>
            <person name="Lage O.M."/>
            <person name="Pohl T."/>
            <person name="Merkel B.J."/>
            <person name="Hornburger P."/>
            <person name="Mueller R.-W."/>
            <person name="Bruemmer F."/>
            <person name="Labrenz M."/>
            <person name="Spormann A.M."/>
            <person name="Op den Camp H."/>
            <person name="Overmann J."/>
            <person name="Amann R."/>
            <person name="Jetten M.S.M."/>
            <person name="Mascher T."/>
            <person name="Medema M.H."/>
            <person name="Devos D.P."/>
            <person name="Kaster A.-K."/>
            <person name="Ovreas L."/>
            <person name="Rohde M."/>
            <person name="Galperin M.Y."/>
            <person name="Jogler C."/>
        </authorList>
    </citation>
    <scope>NUCLEOTIDE SEQUENCE [LARGE SCALE GENOMIC DNA]</scope>
    <source>
        <strain evidence="1 2">ETA_A8</strain>
    </source>
</reference>
<dbReference type="EMBL" id="CP036274">
    <property type="protein sequence ID" value="QDU29400.1"/>
    <property type="molecule type" value="Genomic_DNA"/>
</dbReference>
<dbReference type="Proteomes" id="UP000315017">
    <property type="component" value="Chromosome"/>
</dbReference>
<protein>
    <recommendedName>
        <fullName evidence="3">DUF2997 domain-containing protein</fullName>
    </recommendedName>
</protein>
<dbReference type="RefSeq" id="WP_145093149.1">
    <property type="nucleotide sequence ID" value="NZ_CP036274.1"/>
</dbReference>
<dbReference type="KEGG" id="aagg:ETAA8_45100"/>
<gene>
    <name evidence="1" type="ORF">ETAA8_45100</name>
</gene>
<dbReference type="AlphaFoldDB" id="A0A517YGP4"/>